<organism evidence="1 2">
    <name type="scientific">Dactylonectria estremocensis</name>
    <dbReference type="NCBI Taxonomy" id="1079267"/>
    <lineage>
        <taxon>Eukaryota</taxon>
        <taxon>Fungi</taxon>
        <taxon>Dikarya</taxon>
        <taxon>Ascomycota</taxon>
        <taxon>Pezizomycotina</taxon>
        <taxon>Sordariomycetes</taxon>
        <taxon>Hypocreomycetidae</taxon>
        <taxon>Hypocreales</taxon>
        <taxon>Nectriaceae</taxon>
        <taxon>Dactylonectria</taxon>
    </lineage>
</organism>
<comment type="caution">
    <text evidence="1">The sequence shown here is derived from an EMBL/GenBank/DDBJ whole genome shotgun (WGS) entry which is preliminary data.</text>
</comment>
<evidence type="ECO:0000313" key="1">
    <source>
        <dbReference type="EMBL" id="KAH7150531.1"/>
    </source>
</evidence>
<evidence type="ECO:0000313" key="2">
    <source>
        <dbReference type="Proteomes" id="UP000717696"/>
    </source>
</evidence>
<proteinExistence type="predicted"/>
<reference evidence="1" key="1">
    <citation type="journal article" date="2021" name="Nat. Commun.">
        <title>Genetic determinants of endophytism in the Arabidopsis root mycobiome.</title>
        <authorList>
            <person name="Mesny F."/>
            <person name="Miyauchi S."/>
            <person name="Thiergart T."/>
            <person name="Pickel B."/>
            <person name="Atanasova L."/>
            <person name="Karlsson M."/>
            <person name="Huettel B."/>
            <person name="Barry K.W."/>
            <person name="Haridas S."/>
            <person name="Chen C."/>
            <person name="Bauer D."/>
            <person name="Andreopoulos W."/>
            <person name="Pangilinan J."/>
            <person name="LaButti K."/>
            <person name="Riley R."/>
            <person name="Lipzen A."/>
            <person name="Clum A."/>
            <person name="Drula E."/>
            <person name="Henrissat B."/>
            <person name="Kohler A."/>
            <person name="Grigoriev I.V."/>
            <person name="Martin F.M."/>
            <person name="Hacquard S."/>
        </authorList>
    </citation>
    <scope>NUCLEOTIDE SEQUENCE</scope>
    <source>
        <strain evidence="1">MPI-CAGE-AT-0021</strain>
    </source>
</reference>
<dbReference type="EMBL" id="JAGMUU010000006">
    <property type="protein sequence ID" value="KAH7150531.1"/>
    <property type="molecule type" value="Genomic_DNA"/>
</dbReference>
<name>A0A9P9JAL6_9HYPO</name>
<sequence length="134" mass="15222">MRMNREPLPEHLFLDLRLREVVDGTCPMNIVEPWATMYVDSVREKRYGDAIWARYHMGGDVRNGLKDGRLTVLEAIKEDAISYARYSPERYDEALAVYVNTSSADGHPEVMEIVFEAAKHKGDKPSSSEGSDTE</sequence>
<gene>
    <name evidence="1" type="ORF">B0J13DRAFT_290112</name>
</gene>
<dbReference type="AlphaFoldDB" id="A0A9P9JAL6"/>
<protein>
    <submittedName>
        <fullName evidence="1">Uncharacterized protein</fullName>
    </submittedName>
</protein>
<keyword evidence="2" id="KW-1185">Reference proteome</keyword>
<accession>A0A9P9JAL6</accession>
<dbReference type="OrthoDB" id="5100247at2759"/>
<dbReference type="Proteomes" id="UP000717696">
    <property type="component" value="Unassembled WGS sequence"/>
</dbReference>